<evidence type="ECO:0000313" key="7">
    <source>
        <dbReference type="Proteomes" id="UP000324282"/>
    </source>
</evidence>
<keyword evidence="4" id="KW-0732">Signal</keyword>
<dbReference type="InterPro" id="IPR008707">
    <property type="entry name" value="B-propeller_PilY1"/>
</dbReference>
<protein>
    <submittedName>
        <fullName evidence="6">Type IV pilus assembly protein PilY1</fullName>
    </submittedName>
</protein>
<evidence type="ECO:0000259" key="5">
    <source>
        <dbReference type="Pfam" id="PF05567"/>
    </source>
</evidence>
<comment type="caution">
    <text evidence="6">The sequence shown here is derived from an EMBL/GenBank/DDBJ whole genome shotgun (WGS) entry which is preliminary data.</text>
</comment>
<feature type="domain" description="PilY1 beta-propeller" evidence="5">
    <location>
        <begin position="927"/>
        <end position="1286"/>
    </location>
</feature>
<dbReference type="EMBL" id="VNHQ01000014">
    <property type="protein sequence ID" value="TYP62469.1"/>
    <property type="molecule type" value="Genomic_DNA"/>
</dbReference>
<dbReference type="OrthoDB" id="7156875at2"/>
<accession>A0A5S5B668</accession>
<dbReference type="PROSITE" id="PS00018">
    <property type="entry name" value="EF_HAND_1"/>
    <property type="match status" value="1"/>
</dbReference>
<dbReference type="Proteomes" id="UP000324282">
    <property type="component" value="Unassembled WGS sequence"/>
</dbReference>
<keyword evidence="2" id="KW-0106">Calcium</keyword>
<dbReference type="InterPro" id="IPR018247">
    <property type="entry name" value="EF_Hand_1_Ca_BS"/>
</dbReference>
<feature type="region of interest" description="Disordered" evidence="3">
    <location>
        <begin position="239"/>
        <end position="270"/>
    </location>
</feature>
<proteinExistence type="predicted"/>
<evidence type="ECO:0000256" key="4">
    <source>
        <dbReference type="SAM" id="SignalP"/>
    </source>
</evidence>
<name>A0A5S5B668_STUST</name>
<reference evidence="6 7" key="1">
    <citation type="submission" date="2019-07" db="EMBL/GenBank/DDBJ databases">
        <title>Deep subsurface shale carbon reservoir microbial communities from Ohio and West Virginia, USA.</title>
        <authorList>
            <person name="Wrighton K."/>
        </authorList>
    </citation>
    <scope>NUCLEOTIDE SEQUENCE [LARGE SCALE GENOMIC DNA]</scope>
    <source>
        <strain evidence="6 7">NP_8Ht</strain>
    </source>
</reference>
<dbReference type="GO" id="GO:0046872">
    <property type="term" value="F:metal ion binding"/>
    <property type="evidence" value="ECO:0007669"/>
    <property type="project" value="UniProtKB-KW"/>
</dbReference>
<sequence length="1446" mass="152654">MKNWISNFALKACISALLMGSVAMSANAVSLSNVPLFLNAPVAPIVMLNMSKDHQLFYKAYDDYSDVDKDGVLDTTYNHQIDYYGYFDTQKCYVYSSGRYEPVSLTTDKYCNSGTTTGQWAGNFLNWATMTRIDAVRKILYGGLRSTDSTTETVLQRALLPNDAHSFAKYYRGTDLPKLAAVAVSDFSDSKTAGLTICNTTLETQGGFSHNSTSPPLMRVVRGNYSLWAANERWQCRWSGEKGNKNGNDASQTGINAYPTSPSKPSSSSSGGDFIVRVKVCGSASIIGGEKCKAYNSVTGTTLKPIGLLQTYGDSNLIKFGLMTGSYSKNKSGGVLRKNVSSMNDEINAETGVFLSAPSTGGIISTLNKLTIYGYDFGEGTYNSSSGDNCSWGKSSFNNGQCTNWGNPQAEIFQESLSYLSGGSPAFAVSNPDKISGLSSAAWSAPITSENSCAPLNIIQFNASTTSYDGDNLSTLGSPTNSTNTVGAGESINGGNFFIGKSGTADDGLCTPKTIANLADASGTCPDAPRLEGTYKIAGLANYARTHDLLPALSGNQKVKTYGVALSPAVPKVEIPLGQGKKISILPACKNSSIGGNCAIVDFKVVSASSAAGKLYVNWEDSEQGGDYDQDMWGVIDYAISGSTISVTSQVMAQSTGDKMGFGYVIGGTESDGFHVHSGINGFPFPTDPNPGAGTGTAGSCLNSGTEGACNRSDAVATTRTYVIGNTSAKSLEQPLYYAAKWGGFEDINNDGRPSSVEEWDADGDGVPDTYFFASNPAQLEASLAKAFEQVAASASSSASVATNSTRLDTETLIYQARFDSNDWSGQLLAYRVAAGGDISVVAWDTNQSGKIPAPGSRKIVTWTGSAGANLEWDSLSSSQKAGLAGASSQTLTTAQVTLGQQRLAWLKGVRDQEQPAGDLRKRKYLLGDVVNSDPVFVGAQDYGYSRLPAGTPGADSYAAYVATKAGKAPLLLVGANDGMLHAFNATTGVEAFAYMPSKVFADIRRITAPDYGMVSNPHRYFVDGQIFIGDAYIDNSWRTVAIGSYGAGYRGVFALDLTNAGTGTGFRPSDVLFELDDANWADIGNVMSPGVIGHLPDGTWGAVFGNGYNSQNEQAKLLVVNLASAADRVAIATATSAAANGLSGPALLANAQRTLIQAYAGDLTGNMWKFAFTGNNSTTRANWEVAYKSGSTPAPLFKAKNAAGQAQPITAVPELGYNPDGNRLMVFFGTGSYFMPSDVVVPTPPETSRIESFYGLVDAGAKISQASNDARSSLVEQTILLEKDVGSLSLRKVSNTTVDYSNKSGWYLDLIKPNMSGTTGQQGERVVSAPILRNGRIIFPTVIPSQNVCSAGGDSWLMELDAWSGGRLAYPVFDVNGDGVINDLDLVDGDPMSGKKSRQGIIKTPAIISAGDIEYKFASGTAGGIDVTVEKGGANEGRLSWRQLR</sequence>
<feature type="compositionally biased region" description="Low complexity" evidence="3">
    <location>
        <begin position="259"/>
        <end position="270"/>
    </location>
</feature>
<evidence type="ECO:0000256" key="2">
    <source>
        <dbReference type="ARBA" id="ARBA00022837"/>
    </source>
</evidence>
<feature type="signal peptide" evidence="4">
    <location>
        <begin position="1"/>
        <end position="28"/>
    </location>
</feature>
<evidence type="ECO:0000313" key="6">
    <source>
        <dbReference type="EMBL" id="TYP62469.1"/>
    </source>
</evidence>
<gene>
    <name evidence="6" type="ORF">A9A72_1241227</name>
</gene>
<evidence type="ECO:0000256" key="3">
    <source>
        <dbReference type="SAM" id="MobiDB-lite"/>
    </source>
</evidence>
<feature type="chain" id="PRO_5024275616" evidence="4">
    <location>
        <begin position="29"/>
        <end position="1446"/>
    </location>
</feature>
<organism evidence="6 7">
    <name type="scientific">Stutzerimonas stutzeri</name>
    <name type="common">Pseudomonas stutzeri</name>
    <dbReference type="NCBI Taxonomy" id="316"/>
    <lineage>
        <taxon>Bacteria</taxon>
        <taxon>Pseudomonadati</taxon>
        <taxon>Pseudomonadota</taxon>
        <taxon>Gammaproteobacteria</taxon>
        <taxon>Pseudomonadales</taxon>
        <taxon>Pseudomonadaceae</taxon>
        <taxon>Stutzerimonas</taxon>
    </lineage>
</organism>
<keyword evidence="1" id="KW-0479">Metal-binding</keyword>
<feature type="compositionally biased region" description="Polar residues" evidence="3">
    <location>
        <begin position="245"/>
        <end position="255"/>
    </location>
</feature>
<dbReference type="Pfam" id="PF05567">
    <property type="entry name" value="T4P_PilY1"/>
    <property type="match status" value="1"/>
</dbReference>
<dbReference type="RefSeq" id="WP_148926853.1">
    <property type="nucleotide sequence ID" value="NZ_JBIDBY010000007.1"/>
</dbReference>
<evidence type="ECO:0000256" key="1">
    <source>
        <dbReference type="ARBA" id="ARBA00022723"/>
    </source>
</evidence>